<protein>
    <submittedName>
        <fullName evidence="1">Uncharacterized protein</fullName>
    </submittedName>
</protein>
<comment type="caution">
    <text evidence="1">The sequence shown here is derived from an EMBL/GenBank/DDBJ whole genome shotgun (WGS) entry which is preliminary data.</text>
</comment>
<name>A0A8S1VF01_9CILI</name>
<dbReference type="Proteomes" id="UP000689195">
    <property type="component" value="Unassembled WGS sequence"/>
</dbReference>
<organism evidence="1 2">
    <name type="scientific">Paramecium pentaurelia</name>
    <dbReference type="NCBI Taxonomy" id="43138"/>
    <lineage>
        <taxon>Eukaryota</taxon>
        <taxon>Sar</taxon>
        <taxon>Alveolata</taxon>
        <taxon>Ciliophora</taxon>
        <taxon>Intramacronucleata</taxon>
        <taxon>Oligohymenophorea</taxon>
        <taxon>Peniculida</taxon>
        <taxon>Parameciidae</taxon>
        <taxon>Paramecium</taxon>
    </lineage>
</organism>
<keyword evidence="2" id="KW-1185">Reference proteome</keyword>
<evidence type="ECO:0000313" key="2">
    <source>
        <dbReference type="Proteomes" id="UP000689195"/>
    </source>
</evidence>
<dbReference type="EMBL" id="CAJJDO010000063">
    <property type="protein sequence ID" value="CAD8175714.1"/>
    <property type="molecule type" value="Genomic_DNA"/>
</dbReference>
<gene>
    <name evidence="1" type="ORF">PPENT_87.1.T0630218</name>
</gene>
<reference evidence="1" key="1">
    <citation type="submission" date="2021-01" db="EMBL/GenBank/DDBJ databases">
        <authorList>
            <consortium name="Genoscope - CEA"/>
            <person name="William W."/>
        </authorList>
    </citation>
    <scope>NUCLEOTIDE SEQUENCE</scope>
</reference>
<dbReference type="AlphaFoldDB" id="A0A8S1VF01"/>
<sequence length="212" mass="24635">MPQVQLKSIFEQSLRLGIKDQINQKGLGGSLLDYSEPTKALRILNNQKMKYEKVNFVNQRELEKNQSNAINLKDKDKAMKSKIEQKIIRKQQERIHFLIIIFEESSTELWNSSYSFFYNYSDLFQLNLKKAGERIKERGYYSGTLKSIFLEDRTNLERVNHEGQDKLAKSAVKPCLGYADLNIENQVKVVGSVSVRFIQPKPYGPKLQEILI</sequence>
<accession>A0A8S1VF01</accession>
<evidence type="ECO:0000313" key="1">
    <source>
        <dbReference type="EMBL" id="CAD8175714.1"/>
    </source>
</evidence>
<proteinExistence type="predicted"/>